<accession>A0A9D4JTI3</accession>
<organism evidence="1 2">
    <name type="scientific">Dreissena polymorpha</name>
    <name type="common">Zebra mussel</name>
    <name type="synonym">Mytilus polymorpha</name>
    <dbReference type="NCBI Taxonomy" id="45954"/>
    <lineage>
        <taxon>Eukaryota</taxon>
        <taxon>Metazoa</taxon>
        <taxon>Spiralia</taxon>
        <taxon>Lophotrochozoa</taxon>
        <taxon>Mollusca</taxon>
        <taxon>Bivalvia</taxon>
        <taxon>Autobranchia</taxon>
        <taxon>Heteroconchia</taxon>
        <taxon>Euheterodonta</taxon>
        <taxon>Imparidentia</taxon>
        <taxon>Neoheterodontei</taxon>
        <taxon>Myida</taxon>
        <taxon>Dreissenoidea</taxon>
        <taxon>Dreissenidae</taxon>
        <taxon>Dreissena</taxon>
    </lineage>
</organism>
<reference evidence="1" key="1">
    <citation type="journal article" date="2019" name="bioRxiv">
        <title>The Genome of the Zebra Mussel, Dreissena polymorpha: A Resource for Invasive Species Research.</title>
        <authorList>
            <person name="McCartney M.A."/>
            <person name="Auch B."/>
            <person name="Kono T."/>
            <person name="Mallez S."/>
            <person name="Zhang Y."/>
            <person name="Obille A."/>
            <person name="Becker A."/>
            <person name="Abrahante J.E."/>
            <person name="Garbe J."/>
            <person name="Badalamenti J.P."/>
            <person name="Herman A."/>
            <person name="Mangelson H."/>
            <person name="Liachko I."/>
            <person name="Sullivan S."/>
            <person name="Sone E.D."/>
            <person name="Koren S."/>
            <person name="Silverstein K.A.T."/>
            <person name="Beckman K.B."/>
            <person name="Gohl D.M."/>
        </authorList>
    </citation>
    <scope>NUCLEOTIDE SEQUENCE</scope>
    <source>
        <strain evidence="1">Duluth1</strain>
        <tissue evidence="1">Whole animal</tissue>
    </source>
</reference>
<sequence>MCEPTRWLLQYCCSSSCVRMWGDLHCWSTLVVRSKIVRTGLYHLLRFGCQLRMWQRILCLQIGDYNGQGWKM</sequence>
<keyword evidence="2" id="KW-1185">Reference proteome</keyword>
<gene>
    <name evidence="1" type="ORF">DPMN_121827</name>
</gene>
<evidence type="ECO:0000313" key="2">
    <source>
        <dbReference type="Proteomes" id="UP000828390"/>
    </source>
</evidence>
<dbReference type="Proteomes" id="UP000828390">
    <property type="component" value="Unassembled WGS sequence"/>
</dbReference>
<dbReference type="EMBL" id="JAIWYP010000005">
    <property type="protein sequence ID" value="KAH3820083.1"/>
    <property type="molecule type" value="Genomic_DNA"/>
</dbReference>
<comment type="caution">
    <text evidence="1">The sequence shown here is derived from an EMBL/GenBank/DDBJ whole genome shotgun (WGS) entry which is preliminary data.</text>
</comment>
<dbReference type="AlphaFoldDB" id="A0A9D4JTI3"/>
<name>A0A9D4JTI3_DREPO</name>
<evidence type="ECO:0000313" key="1">
    <source>
        <dbReference type="EMBL" id="KAH3820083.1"/>
    </source>
</evidence>
<protein>
    <submittedName>
        <fullName evidence="1">Uncharacterized protein</fullName>
    </submittedName>
</protein>
<proteinExistence type="predicted"/>
<reference evidence="1" key="2">
    <citation type="submission" date="2020-11" db="EMBL/GenBank/DDBJ databases">
        <authorList>
            <person name="McCartney M.A."/>
            <person name="Auch B."/>
            <person name="Kono T."/>
            <person name="Mallez S."/>
            <person name="Becker A."/>
            <person name="Gohl D.M."/>
            <person name="Silverstein K.A.T."/>
            <person name="Koren S."/>
            <person name="Bechman K.B."/>
            <person name="Herman A."/>
            <person name="Abrahante J.E."/>
            <person name="Garbe J."/>
        </authorList>
    </citation>
    <scope>NUCLEOTIDE SEQUENCE</scope>
    <source>
        <strain evidence="1">Duluth1</strain>
        <tissue evidence="1">Whole animal</tissue>
    </source>
</reference>